<dbReference type="KEGG" id="lez:GLE_0094"/>
<name>A0A0S2DAN4_LYSEN</name>
<gene>
    <name evidence="2" type="ORF">GLE_0094</name>
</gene>
<sequence length="57" mass="6264">MRMQARGVPRRAGEGAAESVWHAMPEGQKRRRRLSAPSIRTASGPGRSAWDRTMGST</sequence>
<dbReference type="EMBL" id="CP013140">
    <property type="protein sequence ID" value="ALN55453.1"/>
    <property type="molecule type" value="Genomic_DNA"/>
</dbReference>
<reference evidence="2 3" key="1">
    <citation type="submission" date="2015-11" db="EMBL/GenBank/DDBJ databases">
        <title>Genome sequences of Lysobacter enzymogenes strain C3 and Lysobacter antibioticus ATCC 29479.</title>
        <authorList>
            <person name="Kobayashi D.Y."/>
        </authorList>
    </citation>
    <scope>NUCLEOTIDE SEQUENCE [LARGE SCALE GENOMIC DNA]</scope>
    <source>
        <strain evidence="2 3">C3</strain>
    </source>
</reference>
<protein>
    <submittedName>
        <fullName evidence="2">Uncharacterized protein</fullName>
    </submittedName>
</protein>
<dbReference type="Proteomes" id="UP000061569">
    <property type="component" value="Chromosome"/>
</dbReference>
<proteinExistence type="predicted"/>
<evidence type="ECO:0000256" key="1">
    <source>
        <dbReference type="SAM" id="MobiDB-lite"/>
    </source>
</evidence>
<evidence type="ECO:0000313" key="3">
    <source>
        <dbReference type="Proteomes" id="UP000061569"/>
    </source>
</evidence>
<organism evidence="2 3">
    <name type="scientific">Lysobacter enzymogenes</name>
    <dbReference type="NCBI Taxonomy" id="69"/>
    <lineage>
        <taxon>Bacteria</taxon>
        <taxon>Pseudomonadati</taxon>
        <taxon>Pseudomonadota</taxon>
        <taxon>Gammaproteobacteria</taxon>
        <taxon>Lysobacterales</taxon>
        <taxon>Lysobacteraceae</taxon>
        <taxon>Lysobacter</taxon>
    </lineage>
</organism>
<accession>A0A0S2DAN4</accession>
<dbReference type="AlphaFoldDB" id="A0A0S2DAN4"/>
<evidence type="ECO:0000313" key="2">
    <source>
        <dbReference type="EMBL" id="ALN55453.1"/>
    </source>
</evidence>
<feature type="region of interest" description="Disordered" evidence="1">
    <location>
        <begin position="1"/>
        <end position="57"/>
    </location>
</feature>